<feature type="transmembrane region" description="Helical" evidence="2">
    <location>
        <begin position="68"/>
        <end position="88"/>
    </location>
</feature>
<feature type="transmembrane region" description="Helical" evidence="2">
    <location>
        <begin position="119"/>
        <end position="137"/>
    </location>
</feature>
<accession>A0ABD5RPH9</accession>
<keyword evidence="2" id="KW-0812">Transmembrane</keyword>
<reference evidence="3 4" key="1">
    <citation type="journal article" date="2019" name="Int. J. Syst. Evol. Microbiol.">
        <title>The Global Catalogue of Microorganisms (GCM) 10K type strain sequencing project: providing services to taxonomists for standard genome sequencing and annotation.</title>
        <authorList>
            <consortium name="The Broad Institute Genomics Platform"/>
            <consortium name="The Broad Institute Genome Sequencing Center for Infectious Disease"/>
            <person name="Wu L."/>
            <person name="Ma J."/>
        </authorList>
    </citation>
    <scope>NUCLEOTIDE SEQUENCE [LARGE SCALE GENOMIC DNA]</scope>
    <source>
        <strain evidence="3 4">CGMCC 1.12543</strain>
    </source>
</reference>
<evidence type="ECO:0000256" key="1">
    <source>
        <dbReference type="SAM" id="MobiDB-lite"/>
    </source>
</evidence>
<dbReference type="AlphaFoldDB" id="A0ABD5RPH9"/>
<gene>
    <name evidence="3" type="ORF">ACFPYI_14520</name>
</gene>
<organism evidence="3 4">
    <name type="scientific">Halomarina salina</name>
    <dbReference type="NCBI Taxonomy" id="1872699"/>
    <lineage>
        <taxon>Archaea</taxon>
        <taxon>Methanobacteriati</taxon>
        <taxon>Methanobacteriota</taxon>
        <taxon>Stenosarchaea group</taxon>
        <taxon>Halobacteria</taxon>
        <taxon>Halobacteriales</taxon>
        <taxon>Natronomonadaceae</taxon>
        <taxon>Halomarina</taxon>
    </lineage>
</organism>
<name>A0ABD5RPH9_9EURY</name>
<proteinExistence type="predicted"/>
<dbReference type="Proteomes" id="UP001596099">
    <property type="component" value="Unassembled WGS sequence"/>
</dbReference>
<evidence type="ECO:0000313" key="3">
    <source>
        <dbReference type="EMBL" id="MFC5972551.1"/>
    </source>
</evidence>
<keyword evidence="2" id="KW-1133">Transmembrane helix</keyword>
<keyword evidence="4" id="KW-1185">Reference proteome</keyword>
<protein>
    <recommendedName>
        <fullName evidence="5">Cox cluster protein</fullName>
    </recommendedName>
</protein>
<dbReference type="RefSeq" id="WP_247416027.1">
    <property type="nucleotide sequence ID" value="NZ_JALLGW010000001.1"/>
</dbReference>
<feature type="transmembrane region" description="Helical" evidence="2">
    <location>
        <begin position="37"/>
        <end position="56"/>
    </location>
</feature>
<sequence>MRRDHEERTDAASETDEHWPGDELLDDDRPGLDPMPLVVGAFVAVSGILLFVQPVVRVVTLFGRPVPPFVLAPAPLSLGLAIGTFGFARRGERTVAIAHGVGAVGFGLMFLATGVGTVVFLWLGLAVVLGGVVFLVLDARR</sequence>
<evidence type="ECO:0000256" key="2">
    <source>
        <dbReference type="SAM" id="Phobius"/>
    </source>
</evidence>
<comment type="caution">
    <text evidence="3">The sequence shown here is derived from an EMBL/GenBank/DDBJ whole genome shotgun (WGS) entry which is preliminary data.</text>
</comment>
<feature type="transmembrane region" description="Helical" evidence="2">
    <location>
        <begin position="95"/>
        <end position="113"/>
    </location>
</feature>
<evidence type="ECO:0000313" key="4">
    <source>
        <dbReference type="Proteomes" id="UP001596099"/>
    </source>
</evidence>
<dbReference type="EMBL" id="JBHSQH010000001">
    <property type="protein sequence ID" value="MFC5972551.1"/>
    <property type="molecule type" value="Genomic_DNA"/>
</dbReference>
<feature type="region of interest" description="Disordered" evidence="1">
    <location>
        <begin position="1"/>
        <end position="26"/>
    </location>
</feature>
<keyword evidence="2" id="KW-0472">Membrane</keyword>
<evidence type="ECO:0008006" key="5">
    <source>
        <dbReference type="Google" id="ProtNLM"/>
    </source>
</evidence>